<dbReference type="AlphaFoldDB" id="A0A2P5A7Z8"/>
<keyword evidence="1" id="KW-0040">ANK repeat</keyword>
<dbReference type="InterPro" id="IPR002110">
    <property type="entry name" value="Ankyrin_rpt"/>
</dbReference>
<accession>A0A2P5A7Z8</accession>
<dbReference type="PANTHER" id="PTHR24121:SF15">
    <property type="entry name" value="ANKYRIN REPEAT PROTEIN"/>
    <property type="match status" value="1"/>
</dbReference>
<evidence type="ECO:0000313" key="3">
    <source>
        <dbReference type="EMBL" id="PON32668.1"/>
    </source>
</evidence>
<dbReference type="InParanoid" id="A0A2P5A7Z8"/>
<dbReference type="InterPro" id="IPR036770">
    <property type="entry name" value="Ankyrin_rpt-contain_sf"/>
</dbReference>
<organism evidence="3 4">
    <name type="scientific">Trema orientale</name>
    <name type="common">Charcoal tree</name>
    <name type="synonym">Celtis orientalis</name>
    <dbReference type="NCBI Taxonomy" id="63057"/>
    <lineage>
        <taxon>Eukaryota</taxon>
        <taxon>Viridiplantae</taxon>
        <taxon>Streptophyta</taxon>
        <taxon>Embryophyta</taxon>
        <taxon>Tracheophyta</taxon>
        <taxon>Spermatophyta</taxon>
        <taxon>Magnoliopsida</taxon>
        <taxon>eudicotyledons</taxon>
        <taxon>Gunneridae</taxon>
        <taxon>Pentapetalae</taxon>
        <taxon>rosids</taxon>
        <taxon>fabids</taxon>
        <taxon>Rosales</taxon>
        <taxon>Cannabaceae</taxon>
        <taxon>Trema</taxon>
    </lineage>
</organism>
<dbReference type="Gene3D" id="1.25.40.20">
    <property type="entry name" value="Ankyrin repeat-containing domain"/>
    <property type="match status" value="1"/>
</dbReference>
<protein>
    <submittedName>
        <fullName evidence="3">Protein accelerated cell death</fullName>
    </submittedName>
</protein>
<keyword evidence="4" id="KW-1185">Reference proteome</keyword>
<dbReference type="STRING" id="63057.A0A2P5A7Z8"/>
<feature type="repeat" description="ANK" evidence="1">
    <location>
        <begin position="34"/>
        <end position="66"/>
    </location>
</feature>
<dbReference type="OrthoDB" id="20872at2759"/>
<dbReference type="EMBL" id="JXTC01001089">
    <property type="protein sequence ID" value="PON32668.1"/>
    <property type="molecule type" value="Genomic_DNA"/>
</dbReference>
<dbReference type="PROSITE" id="PS50088">
    <property type="entry name" value="ANK_REPEAT"/>
    <property type="match status" value="1"/>
</dbReference>
<dbReference type="PANTHER" id="PTHR24121">
    <property type="entry name" value="NO MECHANORECEPTOR POTENTIAL C, ISOFORM D-RELATED"/>
    <property type="match status" value="1"/>
</dbReference>
<proteinExistence type="predicted"/>
<comment type="caution">
    <text evidence="3">The sequence shown here is derived from an EMBL/GenBank/DDBJ whole genome shotgun (WGS) entry which is preliminary data.</text>
</comment>
<evidence type="ECO:0000256" key="2">
    <source>
        <dbReference type="SAM" id="MobiDB-lite"/>
    </source>
</evidence>
<sequence length="98" mass="10960">MDPQVYRAVTSGNLGFFRNNWQNLDSHLKQKSPRGDTILHIAARFGHDQIVQRILRTDRELSFSENSISNLPLHEAASGGHQSTANKILDSALQGHQV</sequence>
<dbReference type="Pfam" id="PF12796">
    <property type="entry name" value="Ank_2"/>
    <property type="match status" value="1"/>
</dbReference>
<dbReference type="SUPFAM" id="SSF48403">
    <property type="entry name" value="Ankyrin repeat"/>
    <property type="match status" value="1"/>
</dbReference>
<evidence type="ECO:0000256" key="1">
    <source>
        <dbReference type="PROSITE-ProRule" id="PRU00023"/>
    </source>
</evidence>
<dbReference type="PROSITE" id="PS50297">
    <property type="entry name" value="ANK_REP_REGION"/>
    <property type="match status" value="1"/>
</dbReference>
<gene>
    <name evidence="3" type="ORF">TorRG33x02_356040</name>
</gene>
<dbReference type="Proteomes" id="UP000237000">
    <property type="component" value="Unassembled WGS sequence"/>
</dbReference>
<feature type="region of interest" description="Disordered" evidence="2">
    <location>
        <begin position="74"/>
        <end position="98"/>
    </location>
</feature>
<evidence type="ECO:0000313" key="4">
    <source>
        <dbReference type="Proteomes" id="UP000237000"/>
    </source>
</evidence>
<name>A0A2P5A7Z8_TREOI</name>
<reference evidence="4" key="1">
    <citation type="submission" date="2016-06" db="EMBL/GenBank/DDBJ databases">
        <title>Parallel loss of symbiosis genes in relatives of nitrogen-fixing non-legume Parasponia.</title>
        <authorList>
            <person name="Van Velzen R."/>
            <person name="Holmer R."/>
            <person name="Bu F."/>
            <person name="Rutten L."/>
            <person name="Van Zeijl A."/>
            <person name="Liu W."/>
            <person name="Santuari L."/>
            <person name="Cao Q."/>
            <person name="Sharma T."/>
            <person name="Shen D."/>
            <person name="Roswanjaya Y."/>
            <person name="Wardhani T."/>
            <person name="Kalhor M.S."/>
            <person name="Jansen J."/>
            <person name="Van den Hoogen J."/>
            <person name="Gungor B."/>
            <person name="Hartog M."/>
            <person name="Hontelez J."/>
            <person name="Verver J."/>
            <person name="Yang W.-C."/>
            <person name="Schijlen E."/>
            <person name="Repin R."/>
            <person name="Schilthuizen M."/>
            <person name="Schranz E."/>
            <person name="Heidstra R."/>
            <person name="Miyata K."/>
            <person name="Fedorova E."/>
            <person name="Kohlen W."/>
            <person name="Bisseling T."/>
            <person name="Smit S."/>
            <person name="Geurts R."/>
        </authorList>
    </citation>
    <scope>NUCLEOTIDE SEQUENCE [LARGE SCALE GENOMIC DNA]</scope>
    <source>
        <strain evidence="4">cv. RG33-2</strain>
    </source>
</reference>